<name>A0A543IWB8_9ACTN</name>
<accession>A0A543IWB8</accession>
<gene>
    <name evidence="1" type="ORF">FHX40_1560</name>
</gene>
<comment type="caution">
    <text evidence="1">The sequence shown here is derived from an EMBL/GenBank/DDBJ whole genome shotgun (WGS) entry which is preliminary data.</text>
</comment>
<dbReference type="EMBL" id="VFPQ01000001">
    <property type="protein sequence ID" value="TQM74874.1"/>
    <property type="molecule type" value="Genomic_DNA"/>
</dbReference>
<evidence type="ECO:0000313" key="1">
    <source>
        <dbReference type="EMBL" id="TQM74874.1"/>
    </source>
</evidence>
<reference evidence="1 2" key="1">
    <citation type="submission" date="2019-06" db="EMBL/GenBank/DDBJ databases">
        <title>Sequencing the genomes of 1000 actinobacteria strains.</title>
        <authorList>
            <person name="Klenk H.-P."/>
        </authorList>
    </citation>
    <scope>NUCLEOTIDE SEQUENCE [LARGE SCALE GENOMIC DNA]</scope>
    <source>
        <strain evidence="1 2">DSM 43186</strain>
    </source>
</reference>
<dbReference type="InterPro" id="IPR038282">
    <property type="entry name" value="DUF2267_sf"/>
</dbReference>
<dbReference type="OrthoDB" id="20942at2"/>
<protein>
    <submittedName>
        <fullName evidence="1">Uncharacterized protein (DUF2267 family)</fullName>
    </submittedName>
</protein>
<keyword evidence="2" id="KW-1185">Reference proteome</keyword>
<proteinExistence type="predicted"/>
<dbReference type="Pfam" id="PF10025">
    <property type="entry name" value="DUF2267"/>
    <property type="match status" value="1"/>
</dbReference>
<dbReference type="Gene3D" id="1.10.490.110">
    <property type="entry name" value="Uncharacterized conserved protein DUF2267"/>
    <property type="match status" value="1"/>
</dbReference>
<dbReference type="InterPro" id="IPR018727">
    <property type="entry name" value="DUF2267"/>
</dbReference>
<dbReference type="RefSeq" id="WP_142258980.1">
    <property type="nucleotide sequence ID" value="NZ_BMPV01000003.1"/>
</dbReference>
<dbReference type="Proteomes" id="UP000319213">
    <property type="component" value="Unassembled WGS sequence"/>
</dbReference>
<sequence>MADTGYSSFNTTVDKTNRVLNEIERACGWTKAQRNRSYAALRAVLHAVRDRLTVDASAQFAAQLPLLIRGIYYDGWNPSSVPVKADKEEFLDRVRREYPFELDGEVDVESLVHAVMDTLKHHVTEGEWDHIRMSMGRKLASVLA</sequence>
<dbReference type="AlphaFoldDB" id="A0A543IWB8"/>
<organism evidence="1 2">
    <name type="scientific">Thermopolyspora flexuosa</name>
    <dbReference type="NCBI Taxonomy" id="103836"/>
    <lineage>
        <taxon>Bacteria</taxon>
        <taxon>Bacillati</taxon>
        <taxon>Actinomycetota</taxon>
        <taxon>Actinomycetes</taxon>
        <taxon>Streptosporangiales</taxon>
        <taxon>Streptosporangiaceae</taxon>
        <taxon>Thermopolyspora</taxon>
    </lineage>
</organism>
<evidence type="ECO:0000313" key="2">
    <source>
        <dbReference type="Proteomes" id="UP000319213"/>
    </source>
</evidence>